<evidence type="ECO:0000313" key="1">
    <source>
        <dbReference type="EMBL" id="SUP58881.1"/>
    </source>
</evidence>
<reference evidence="1 2" key="1">
    <citation type="submission" date="2018-06" db="EMBL/GenBank/DDBJ databases">
        <authorList>
            <consortium name="Pathogen Informatics"/>
            <person name="Doyle S."/>
        </authorList>
    </citation>
    <scope>NUCLEOTIDE SEQUENCE [LARGE SCALE GENOMIC DNA]</scope>
    <source>
        <strain evidence="1 2">NCTC13645</strain>
    </source>
</reference>
<gene>
    <name evidence="1" type="ORF">NCTC13645_01130</name>
</gene>
<sequence>MSYTRSLSNTSVSVAKHLAIDSAFDEQTGHFYDNLGELVELDAKLYNPINAEKFSQNI</sequence>
<dbReference type="AlphaFoldDB" id="A0A380P0Z4"/>
<protein>
    <submittedName>
        <fullName evidence="1">Uncharacterized protein</fullName>
    </submittedName>
</protein>
<evidence type="ECO:0000313" key="2">
    <source>
        <dbReference type="Proteomes" id="UP000254621"/>
    </source>
</evidence>
<organism evidence="1 2">
    <name type="scientific">Weissella viridescens</name>
    <name type="common">Lactobacillus viridescens</name>
    <dbReference type="NCBI Taxonomy" id="1629"/>
    <lineage>
        <taxon>Bacteria</taxon>
        <taxon>Bacillati</taxon>
        <taxon>Bacillota</taxon>
        <taxon>Bacilli</taxon>
        <taxon>Lactobacillales</taxon>
        <taxon>Lactobacillaceae</taxon>
        <taxon>Weissella</taxon>
    </lineage>
</organism>
<proteinExistence type="predicted"/>
<dbReference type="EMBL" id="UHIV01000004">
    <property type="protein sequence ID" value="SUP58881.1"/>
    <property type="molecule type" value="Genomic_DNA"/>
</dbReference>
<accession>A0A380P0Z4</accession>
<name>A0A380P0Z4_WEIVI</name>
<dbReference type="Proteomes" id="UP000254621">
    <property type="component" value="Unassembled WGS sequence"/>
</dbReference>